<name>A0A3E1NKB1_9BACT</name>
<evidence type="ECO:0000313" key="2">
    <source>
        <dbReference type="Proteomes" id="UP000261174"/>
    </source>
</evidence>
<dbReference type="AlphaFoldDB" id="A0A3E1NKB1"/>
<accession>A0A3E1NKB1</accession>
<proteinExistence type="predicted"/>
<feature type="non-terminal residue" evidence="1">
    <location>
        <position position="104"/>
    </location>
</feature>
<sequence length="104" mass="12079">MKGINNYGLVDKDNVEDIIGFIRKNYNSFNCPSYTFKRLTNNKINYNLKRSGIITFNNQENLDNIGIIRNGDAVNVIRINRNLYIKGTYDGTLAYYPIDRLESF</sequence>
<protein>
    <submittedName>
        <fullName evidence="1">Uncharacterized protein</fullName>
    </submittedName>
</protein>
<comment type="caution">
    <text evidence="1">The sequence shown here is derived from an EMBL/GenBank/DDBJ whole genome shotgun (WGS) entry which is preliminary data.</text>
</comment>
<dbReference type="EMBL" id="QTJV01000054">
    <property type="protein sequence ID" value="RFM28375.1"/>
    <property type="molecule type" value="Genomic_DNA"/>
</dbReference>
<evidence type="ECO:0000313" key="1">
    <source>
        <dbReference type="EMBL" id="RFM28375.1"/>
    </source>
</evidence>
<dbReference type="Proteomes" id="UP000261174">
    <property type="component" value="Unassembled WGS sequence"/>
</dbReference>
<organism evidence="1 2">
    <name type="scientific">Chitinophaga silvisoli</name>
    <dbReference type="NCBI Taxonomy" id="2291814"/>
    <lineage>
        <taxon>Bacteria</taxon>
        <taxon>Pseudomonadati</taxon>
        <taxon>Bacteroidota</taxon>
        <taxon>Chitinophagia</taxon>
        <taxon>Chitinophagales</taxon>
        <taxon>Chitinophagaceae</taxon>
        <taxon>Chitinophaga</taxon>
    </lineage>
</organism>
<gene>
    <name evidence="1" type="ORF">DXN04_34330</name>
</gene>
<reference evidence="1 2" key="1">
    <citation type="submission" date="2018-08" db="EMBL/GenBank/DDBJ databases">
        <title>Chitinophaga sp. K20C18050901, a novel bacterium isolated from forest soil.</title>
        <authorList>
            <person name="Wang C."/>
        </authorList>
    </citation>
    <scope>NUCLEOTIDE SEQUENCE [LARGE SCALE GENOMIC DNA]</scope>
    <source>
        <strain evidence="1 2">K20C18050901</strain>
    </source>
</reference>
<keyword evidence="2" id="KW-1185">Reference proteome</keyword>